<comment type="similarity">
    <text evidence="1">Belongs to the UPF0488 family.</text>
</comment>
<evidence type="ECO:0000313" key="4">
    <source>
        <dbReference type="Proteomes" id="UP001164746"/>
    </source>
</evidence>
<evidence type="ECO:0000313" key="3">
    <source>
        <dbReference type="EMBL" id="WAR15719.1"/>
    </source>
</evidence>
<evidence type="ECO:0000256" key="2">
    <source>
        <dbReference type="SAM" id="MobiDB-lite"/>
    </source>
</evidence>
<feature type="region of interest" description="Disordered" evidence="2">
    <location>
        <begin position="93"/>
        <end position="152"/>
    </location>
</feature>
<gene>
    <name evidence="3" type="ORF">MAR_005824</name>
</gene>
<keyword evidence="4" id="KW-1185">Reference proteome</keyword>
<sequence length="332" mass="35899">MSLNHPSQQKIPLNKTEDASRYLKVLLSAKAPLIKKRQAMRNAFGDYRKKMQEMERKSTAVAKRAKLSSGEVGEGKGQKSLFFKRSLAKTSKSTNSYVGDHLQNEPDTSSPASVGNQSKCTHSCESNNQSSIMQSCDNSNQSSVGKEGSGDVDATNGLDANFKFNFTISDDNDPDMWPGVRQISLENDQGWGCSDGLRVVVGSIDNCQWGRGGDMHLSYRKGTCTARCINVWCSWLGKNGTRDGNDAVGDRIHHNQFVAFADVGYHLANDAAGDLVVAVDKHGSSTLDGFPVGGGVLSVWIHRADVALSFSIHVEYVMVPPKKAKGAVGPLA</sequence>
<dbReference type="Pfam" id="PF15393">
    <property type="entry name" value="DUF4615"/>
    <property type="match status" value="1"/>
</dbReference>
<organism evidence="3 4">
    <name type="scientific">Mya arenaria</name>
    <name type="common">Soft-shell clam</name>
    <dbReference type="NCBI Taxonomy" id="6604"/>
    <lineage>
        <taxon>Eukaryota</taxon>
        <taxon>Metazoa</taxon>
        <taxon>Spiralia</taxon>
        <taxon>Lophotrochozoa</taxon>
        <taxon>Mollusca</taxon>
        <taxon>Bivalvia</taxon>
        <taxon>Autobranchia</taxon>
        <taxon>Heteroconchia</taxon>
        <taxon>Euheterodonta</taxon>
        <taxon>Imparidentia</taxon>
        <taxon>Neoheterodontei</taxon>
        <taxon>Myida</taxon>
        <taxon>Myoidea</taxon>
        <taxon>Myidae</taxon>
        <taxon>Mya</taxon>
    </lineage>
</organism>
<proteinExistence type="inferred from homology"/>
<evidence type="ECO:0000256" key="1">
    <source>
        <dbReference type="ARBA" id="ARBA00005707"/>
    </source>
</evidence>
<protein>
    <submittedName>
        <fullName evidence="3">CH033-like protein</fullName>
    </submittedName>
</protein>
<feature type="region of interest" description="Disordered" evidence="2">
    <location>
        <begin position="56"/>
        <end position="75"/>
    </location>
</feature>
<dbReference type="PANTHER" id="PTHR13602:SF2">
    <property type="entry name" value="UPF0488 PROTEIN C8ORF33"/>
    <property type="match status" value="1"/>
</dbReference>
<dbReference type="PANTHER" id="PTHR13602">
    <property type="entry name" value="UPF0488 PROTEIN C8ORF33"/>
    <property type="match status" value="1"/>
</dbReference>
<dbReference type="Proteomes" id="UP001164746">
    <property type="component" value="Chromosome 9"/>
</dbReference>
<accession>A0ABY7F2W4</accession>
<feature type="compositionally biased region" description="Polar residues" evidence="2">
    <location>
        <begin position="105"/>
        <end position="144"/>
    </location>
</feature>
<name>A0ABY7F2W4_MYAAR</name>
<reference evidence="3" key="1">
    <citation type="submission" date="2022-11" db="EMBL/GenBank/DDBJ databases">
        <title>Centuries of genome instability and evolution in soft-shell clam transmissible cancer (bioRxiv).</title>
        <authorList>
            <person name="Hart S.F.M."/>
            <person name="Yonemitsu M.A."/>
            <person name="Giersch R.M."/>
            <person name="Beal B.F."/>
            <person name="Arriagada G."/>
            <person name="Davis B.W."/>
            <person name="Ostrander E.A."/>
            <person name="Goff S.P."/>
            <person name="Metzger M.J."/>
        </authorList>
    </citation>
    <scope>NUCLEOTIDE SEQUENCE</scope>
    <source>
        <strain evidence="3">MELC-2E11</strain>
        <tissue evidence="3">Siphon/mantle</tissue>
    </source>
</reference>
<dbReference type="EMBL" id="CP111020">
    <property type="protein sequence ID" value="WAR15719.1"/>
    <property type="molecule type" value="Genomic_DNA"/>
</dbReference>
<dbReference type="InterPro" id="IPR029274">
    <property type="entry name" value="DUF4615"/>
</dbReference>